<dbReference type="Proteomes" id="UP000078116">
    <property type="component" value="Unassembled WGS sequence"/>
</dbReference>
<dbReference type="EMBL" id="LXKA01000109">
    <property type="protein sequence ID" value="OAJ64412.1"/>
    <property type="molecule type" value="Genomic_DNA"/>
</dbReference>
<reference evidence="1 2" key="1">
    <citation type="submission" date="2016-04" db="EMBL/GenBank/DDBJ databases">
        <title>Reclassification of Paraburkholderia panaciterrae (Farh et al. 2015) Dobritsa &amp; Samadpour 2016 as a later homotypic synonym of Paraburkholderia ginsengiterrae (Farh et al. 2015) Dobritsa &amp; Samadpour 2016.</title>
        <authorList>
            <person name="Dobritsa A.P."/>
            <person name="Kutumbaka K."/>
            <person name="Samadpour M."/>
        </authorList>
    </citation>
    <scope>NUCLEOTIDE SEQUENCE [LARGE SCALE GENOMIC DNA]</scope>
    <source>
        <strain evidence="1 2">DCY85</strain>
    </source>
</reference>
<protein>
    <submittedName>
        <fullName evidence="1">Uncharacterized protein</fullName>
    </submittedName>
</protein>
<proteinExistence type="predicted"/>
<accession>A0A1A9NBQ8</accession>
<name>A0A1A9NBQ8_9BURK</name>
<evidence type="ECO:0000313" key="1">
    <source>
        <dbReference type="EMBL" id="OAJ64412.1"/>
    </source>
</evidence>
<organism evidence="1 2">
    <name type="scientific">Paraburkholderia ginsengiterrae</name>
    <dbReference type="NCBI Taxonomy" id="1462993"/>
    <lineage>
        <taxon>Bacteria</taxon>
        <taxon>Pseudomonadati</taxon>
        <taxon>Pseudomonadota</taxon>
        <taxon>Betaproteobacteria</taxon>
        <taxon>Burkholderiales</taxon>
        <taxon>Burkholderiaceae</taxon>
        <taxon>Paraburkholderia</taxon>
    </lineage>
</organism>
<comment type="caution">
    <text evidence="1">The sequence shown here is derived from an EMBL/GenBank/DDBJ whole genome shotgun (WGS) entry which is preliminary data.</text>
</comment>
<evidence type="ECO:0000313" key="2">
    <source>
        <dbReference type="Proteomes" id="UP000078116"/>
    </source>
</evidence>
<dbReference type="AlphaFoldDB" id="A0A1A9NBQ8"/>
<gene>
    <name evidence="1" type="ORF">A6V37_19505</name>
</gene>
<sequence>MGFLENKFAALSSGLTKSVVEAKSKAATLVDGVEVPIVLSDFTEIVTSKSRRCAVLGKGHAGKLIARC</sequence>